<dbReference type="OrthoDB" id="547796at2759"/>
<feature type="region of interest" description="Disordered" evidence="7">
    <location>
        <begin position="48"/>
        <end position="69"/>
    </location>
</feature>
<comment type="similarity">
    <text evidence="6">Belongs to the cytochrome b5 family. MAPR subfamily.</text>
</comment>
<evidence type="ECO:0000256" key="8">
    <source>
        <dbReference type="SAM" id="Phobius"/>
    </source>
</evidence>
<feature type="transmembrane region" description="Helical" evidence="8">
    <location>
        <begin position="20"/>
        <end position="40"/>
    </location>
</feature>
<dbReference type="InterPro" id="IPR050577">
    <property type="entry name" value="MAPR/NEUFC/NENF-like"/>
</dbReference>
<feature type="domain" description="Cytochrome b5 heme-binding" evidence="9">
    <location>
        <begin position="195"/>
        <end position="292"/>
    </location>
</feature>
<dbReference type="InterPro" id="IPR001199">
    <property type="entry name" value="Cyt_B5-like_heme/steroid-bd"/>
</dbReference>
<dbReference type="PANTHER" id="PTHR10281">
    <property type="entry name" value="MEMBRANE-ASSOCIATED PROGESTERONE RECEPTOR COMPONENT-RELATED"/>
    <property type="match status" value="1"/>
</dbReference>
<comment type="subcellular location">
    <subcellularLocation>
        <location evidence="1">Endoplasmic reticulum</location>
    </subcellularLocation>
</comment>
<evidence type="ECO:0000313" key="10">
    <source>
        <dbReference type="EMBL" id="VEU37935.1"/>
    </source>
</evidence>
<dbReference type="GO" id="GO:0016020">
    <property type="term" value="C:membrane"/>
    <property type="evidence" value="ECO:0007669"/>
    <property type="project" value="TreeGrafter"/>
</dbReference>
<dbReference type="Pfam" id="PF00173">
    <property type="entry name" value="Cyt-b5"/>
    <property type="match status" value="2"/>
</dbReference>
<dbReference type="SMART" id="SM01117">
    <property type="entry name" value="Cyt-b5"/>
    <property type="match status" value="2"/>
</dbReference>
<evidence type="ECO:0000256" key="2">
    <source>
        <dbReference type="ARBA" id="ARBA00022617"/>
    </source>
</evidence>
<dbReference type="Proteomes" id="UP000291116">
    <property type="component" value="Unassembled WGS sequence"/>
</dbReference>
<gene>
    <name evidence="10" type="ORF">PSNMU_V1.4_AUG-EV-PASAV3_0047710</name>
</gene>
<evidence type="ECO:0000256" key="4">
    <source>
        <dbReference type="ARBA" id="ARBA00022824"/>
    </source>
</evidence>
<proteinExistence type="inferred from homology"/>
<evidence type="ECO:0000256" key="3">
    <source>
        <dbReference type="ARBA" id="ARBA00022723"/>
    </source>
</evidence>
<keyword evidence="4" id="KW-0256">Endoplasmic reticulum</keyword>
<evidence type="ECO:0000256" key="1">
    <source>
        <dbReference type="ARBA" id="ARBA00004240"/>
    </source>
</evidence>
<feature type="domain" description="Cytochrome b5 heme-binding" evidence="9">
    <location>
        <begin position="67"/>
        <end position="172"/>
    </location>
</feature>
<reference evidence="10 11" key="1">
    <citation type="submission" date="2019-01" db="EMBL/GenBank/DDBJ databases">
        <authorList>
            <person name="Ferrante I. M."/>
        </authorList>
    </citation>
    <scope>NUCLEOTIDE SEQUENCE [LARGE SCALE GENOMIC DNA]</scope>
    <source>
        <strain evidence="10 11">B856</strain>
    </source>
</reference>
<dbReference type="GO" id="GO:0005783">
    <property type="term" value="C:endoplasmic reticulum"/>
    <property type="evidence" value="ECO:0007669"/>
    <property type="project" value="UniProtKB-SubCell"/>
</dbReference>
<keyword evidence="8" id="KW-0812">Transmembrane</keyword>
<keyword evidence="3" id="KW-0479">Metal-binding</keyword>
<evidence type="ECO:0000256" key="6">
    <source>
        <dbReference type="ARBA" id="ARBA00038357"/>
    </source>
</evidence>
<organism evidence="10 11">
    <name type="scientific">Pseudo-nitzschia multistriata</name>
    <dbReference type="NCBI Taxonomy" id="183589"/>
    <lineage>
        <taxon>Eukaryota</taxon>
        <taxon>Sar</taxon>
        <taxon>Stramenopiles</taxon>
        <taxon>Ochrophyta</taxon>
        <taxon>Bacillariophyta</taxon>
        <taxon>Bacillariophyceae</taxon>
        <taxon>Bacillariophycidae</taxon>
        <taxon>Bacillariales</taxon>
        <taxon>Bacillariaceae</taxon>
        <taxon>Pseudo-nitzschia</taxon>
    </lineage>
</organism>
<dbReference type="EMBL" id="CAACVS010000148">
    <property type="protein sequence ID" value="VEU37935.1"/>
    <property type="molecule type" value="Genomic_DNA"/>
</dbReference>
<dbReference type="InterPro" id="IPR036400">
    <property type="entry name" value="Cyt_B5-like_heme/steroid_sf"/>
</dbReference>
<evidence type="ECO:0000259" key="9">
    <source>
        <dbReference type="SMART" id="SM01117"/>
    </source>
</evidence>
<accession>A0A448Z7C9</accession>
<name>A0A448Z7C9_9STRA</name>
<dbReference type="SUPFAM" id="SSF55856">
    <property type="entry name" value="Cytochrome b5-like heme/steroid binding domain"/>
    <property type="match status" value="2"/>
</dbReference>
<keyword evidence="8" id="KW-1133">Transmembrane helix</keyword>
<evidence type="ECO:0000313" key="11">
    <source>
        <dbReference type="Proteomes" id="UP000291116"/>
    </source>
</evidence>
<keyword evidence="5" id="KW-0408">Iron</keyword>
<dbReference type="GO" id="GO:0046872">
    <property type="term" value="F:metal ion binding"/>
    <property type="evidence" value="ECO:0007669"/>
    <property type="project" value="UniProtKB-KW"/>
</dbReference>
<sequence>MVADGLVSGISQWIDNLIGVHGSSGYVFIFLLAYIGYRFMNNSSEPFKKSSQVEEDEEEEPDPPRNFTSLQLVHFNGEPDERTGEDKPVYLSINGIVFDVSQGRNFYGPDGPYAAFAGKECGVALAKMSFDSEHLNNLAGCKDLNYGEKDELENWINKFTYYRKYPIKGRLVPDDILDPLKSRTLTKEDLAKHMGDAEEIPEGYAAVPIYIGAGNKVFDASFGGVEFYGPAGGYNKFAGRDISRALAKMSFSPEDLENTNTDDLEEKQKKVLDDWIKTFEVKKGYPIVGNLGKSS</sequence>
<keyword evidence="2" id="KW-0349">Heme</keyword>
<dbReference type="PANTHER" id="PTHR10281:SF72">
    <property type="entry name" value="NEUDESIN"/>
    <property type="match status" value="1"/>
</dbReference>
<protein>
    <recommendedName>
        <fullName evidence="9">Cytochrome b5 heme-binding domain-containing protein</fullName>
    </recommendedName>
</protein>
<dbReference type="AlphaFoldDB" id="A0A448Z7C9"/>
<keyword evidence="8" id="KW-0472">Membrane</keyword>
<dbReference type="Gene3D" id="3.10.120.10">
    <property type="entry name" value="Cytochrome b5-like heme/steroid binding domain"/>
    <property type="match status" value="2"/>
</dbReference>
<keyword evidence="11" id="KW-1185">Reference proteome</keyword>
<evidence type="ECO:0000256" key="5">
    <source>
        <dbReference type="ARBA" id="ARBA00023004"/>
    </source>
</evidence>
<evidence type="ECO:0000256" key="7">
    <source>
        <dbReference type="SAM" id="MobiDB-lite"/>
    </source>
</evidence>